<evidence type="ECO:0000256" key="8">
    <source>
        <dbReference type="ARBA" id="ARBA00023277"/>
    </source>
</evidence>
<dbReference type="Gene3D" id="2.60.40.1120">
    <property type="entry name" value="Carboxypeptidase-like, regulatory domain"/>
    <property type="match status" value="1"/>
</dbReference>
<feature type="signal peptide" evidence="11">
    <location>
        <begin position="1"/>
        <end position="24"/>
    </location>
</feature>
<dbReference type="GO" id="GO:0005576">
    <property type="term" value="C:extracellular region"/>
    <property type="evidence" value="ECO:0007669"/>
    <property type="project" value="UniProtKB-SubCell"/>
</dbReference>
<evidence type="ECO:0000256" key="12">
    <source>
        <dbReference type="PIRSR" id="PIRSR011794-1"/>
    </source>
</evidence>
<evidence type="ECO:0000256" key="10">
    <source>
        <dbReference type="ARBA" id="ARBA00023326"/>
    </source>
</evidence>
<dbReference type="CDD" id="cd10316">
    <property type="entry name" value="RGL4_M"/>
    <property type="match status" value="1"/>
</dbReference>
<comment type="similarity">
    <text evidence="3 11">Belongs to the polysaccharide lyase 4 family.</text>
</comment>
<feature type="disulfide bond" evidence="12">
    <location>
        <begin position="54"/>
        <end position="100"/>
    </location>
</feature>
<dbReference type="InterPro" id="IPR008979">
    <property type="entry name" value="Galactose-bd-like_sf"/>
</dbReference>
<organism evidence="16 17">
    <name type="scientific">Lasiosphaeria miniovina</name>
    <dbReference type="NCBI Taxonomy" id="1954250"/>
    <lineage>
        <taxon>Eukaryota</taxon>
        <taxon>Fungi</taxon>
        <taxon>Dikarya</taxon>
        <taxon>Ascomycota</taxon>
        <taxon>Pezizomycotina</taxon>
        <taxon>Sordariomycetes</taxon>
        <taxon>Sordariomycetidae</taxon>
        <taxon>Sordariales</taxon>
        <taxon>Lasiosphaeriaceae</taxon>
        <taxon>Lasiosphaeria</taxon>
    </lineage>
</organism>
<dbReference type="Pfam" id="PF09284">
    <property type="entry name" value="RhgB_N"/>
    <property type="match status" value="1"/>
</dbReference>
<feature type="disulfide bond" evidence="12">
    <location>
        <begin position="192"/>
        <end position="203"/>
    </location>
</feature>
<evidence type="ECO:0000256" key="2">
    <source>
        <dbReference type="ARBA" id="ARBA00004613"/>
    </source>
</evidence>
<protein>
    <recommendedName>
        <fullName evidence="11">Rhamnogalacturonate lyase</fullName>
        <ecNumber evidence="11">4.2.2.23</ecNumber>
    </recommendedName>
</protein>
<evidence type="ECO:0000256" key="5">
    <source>
        <dbReference type="ARBA" id="ARBA00022729"/>
    </source>
</evidence>
<evidence type="ECO:0000313" key="17">
    <source>
        <dbReference type="Proteomes" id="UP001172101"/>
    </source>
</evidence>
<dbReference type="FunFam" id="2.60.120.260:FF:000102">
    <property type="entry name" value="Rhamnogalacturonate lyase A"/>
    <property type="match status" value="1"/>
</dbReference>
<dbReference type="InterPro" id="IPR011013">
    <property type="entry name" value="Gal_mutarotase_sf_dom"/>
</dbReference>
<dbReference type="InterPro" id="IPR013784">
    <property type="entry name" value="Carb-bd-like_fold"/>
</dbReference>
<dbReference type="SUPFAM" id="SSF74650">
    <property type="entry name" value="Galactose mutarotase-like"/>
    <property type="match status" value="1"/>
</dbReference>
<evidence type="ECO:0000256" key="11">
    <source>
        <dbReference type="PIRNR" id="PIRNR011794"/>
    </source>
</evidence>
<dbReference type="Pfam" id="PF14683">
    <property type="entry name" value="CBM-like"/>
    <property type="match status" value="1"/>
</dbReference>
<dbReference type="SUPFAM" id="SSF49785">
    <property type="entry name" value="Galactose-binding domain-like"/>
    <property type="match status" value="1"/>
</dbReference>
<evidence type="ECO:0000256" key="3">
    <source>
        <dbReference type="ARBA" id="ARBA00010418"/>
    </source>
</evidence>
<evidence type="ECO:0000256" key="1">
    <source>
        <dbReference type="ARBA" id="ARBA00001324"/>
    </source>
</evidence>
<dbReference type="SUPFAM" id="SSF49452">
    <property type="entry name" value="Starch-binding domain-like"/>
    <property type="match status" value="1"/>
</dbReference>
<keyword evidence="7 11" id="KW-0456">Lyase</keyword>
<dbReference type="GO" id="GO:0071555">
    <property type="term" value="P:cell wall organization"/>
    <property type="evidence" value="ECO:0007669"/>
    <property type="project" value="UniProtKB-UniRule"/>
</dbReference>
<dbReference type="Pfam" id="PF14686">
    <property type="entry name" value="fn3_3"/>
    <property type="match status" value="1"/>
</dbReference>
<keyword evidence="6 12" id="KW-1015">Disulfide bond</keyword>
<evidence type="ECO:0000259" key="13">
    <source>
        <dbReference type="Pfam" id="PF09284"/>
    </source>
</evidence>
<dbReference type="Proteomes" id="UP001172101">
    <property type="component" value="Unassembled WGS sequence"/>
</dbReference>
<keyword evidence="9 11" id="KW-0961">Cell wall biogenesis/degradation</keyword>
<comment type="caution">
    <text evidence="16">The sequence shown here is derived from an EMBL/GenBank/DDBJ whole genome shotgun (WGS) entry which is preliminary data.</text>
</comment>
<feature type="domain" description="Rhamnogalacturonan lyase" evidence="14">
    <location>
        <begin position="374"/>
        <end position="537"/>
    </location>
</feature>
<reference evidence="16" key="1">
    <citation type="submission" date="2023-06" db="EMBL/GenBank/DDBJ databases">
        <title>Genome-scale phylogeny and comparative genomics of the fungal order Sordariales.</title>
        <authorList>
            <consortium name="Lawrence Berkeley National Laboratory"/>
            <person name="Hensen N."/>
            <person name="Bonometti L."/>
            <person name="Westerberg I."/>
            <person name="Brannstrom I.O."/>
            <person name="Guillou S."/>
            <person name="Cros-Aarteil S."/>
            <person name="Calhoun S."/>
            <person name="Haridas S."/>
            <person name="Kuo A."/>
            <person name="Mondo S."/>
            <person name="Pangilinan J."/>
            <person name="Riley R."/>
            <person name="LaButti K."/>
            <person name="Andreopoulos B."/>
            <person name="Lipzen A."/>
            <person name="Chen C."/>
            <person name="Yanf M."/>
            <person name="Daum C."/>
            <person name="Ng V."/>
            <person name="Clum A."/>
            <person name="Steindorff A."/>
            <person name="Ohm R."/>
            <person name="Martin F."/>
            <person name="Silar P."/>
            <person name="Natvig D."/>
            <person name="Lalanne C."/>
            <person name="Gautier V."/>
            <person name="Ament-velasquez S.L."/>
            <person name="Kruys A."/>
            <person name="Hutchinson M.I."/>
            <person name="Powell A.J."/>
            <person name="Barry K."/>
            <person name="Miller A.N."/>
            <person name="Grigoriev I.V."/>
            <person name="Debuchy R."/>
            <person name="Gladieux P."/>
            <person name="Thoren M.H."/>
            <person name="Johannesson H."/>
        </authorList>
    </citation>
    <scope>NUCLEOTIDE SEQUENCE</scope>
    <source>
        <strain evidence="16">SMH2392-1A</strain>
    </source>
</reference>
<keyword evidence="5 11" id="KW-0732">Signal</keyword>
<dbReference type="PANTHER" id="PTHR36574:SF1">
    <property type="entry name" value="RHAMNOGALACTURONATE LYASE-RELATED"/>
    <property type="match status" value="1"/>
</dbReference>
<evidence type="ECO:0000256" key="9">
    <source>
        <dbReference type="ARBA" id="ARBA00023316"/>
    </source>
</evidence>
<evidence type="ECO:0000256" key="7">
    <source>
        <dbReference type="ARBA" id="ARBA00023239"/>
    </source>
</evidence>
<keyword evidence="4 11" id="KW-0964">Secreted</keyword>
<dbReference type="EC" id="4.2.2.23" evidence="11"/>
<gene>
    <name evidence="16" type="ORF">B0T26DRAFT_859815</name>
</gene>
<dbReference type="GO" id="GO:0045490">
    <property type="term" value="P:pectin catabolic process"/>
    <property type="evidence" value="ECO:0007669"/>
    <property type="project" value="TreeGrafter"/>
</dbReference>
<evidence type="ECO:0000313" key="16">
    <source>
        <dbReference type="EMBL" id="KAK0709200.1"/>
    </source>
</evidence>
<comment type="subcellular location">
    <subcellularLocation>
        <location evidence="2 11">Secreted</location>
    </subcellularLocation>
</comment>
<dbReference type="RefSeq" id="XP_060292504.1">
    <property type="nucleotide sequence ID" value="XM_060447730.1"/>
</dbReference>
<evidence type="ECO:0000259" key="14">
    <source>
        <dbReference type="Pfam" id="PF14683"/>
    </source>
</evidence>
<dbReference type="CDD" id="cd10317">
    <property type="entry name" value="RGL4_C"/>
    <property type="match status" value="1"/>
</dbReference>
<sequence length="540" mass="57309">MHTLRAKMLSVILFTAFLARGAFCAFGYTSSGGNYVVDAGSANTLVFSVSQSSCDIKSIKYRGTELQYYSAGTHVNSGLGSATVSISQISGSSKYIKITCVTSTLTHYMVVREGDSAIYLATYITAEPSIGEPRFIARLLPDKLPSEYPYGDVSNTNGASSAVEGSDVYIVNGQTRSKFYSSTRFIDEDSHCVYGGGDMIHVCIMTPQQESSSGGPFFRDINSNNAGASTNLYNYMNSGHVQTEAYRTGLHGPYLMQFSRSGIPGVKGVDVSWFGELGVTGYVPSSGRGTVSGTATGVPNNLQGVVHFYNNAAQYWAKTGSGASFTSPPMKPGTYTMVLYQTEFKIASTSVTVLAGRTTTANIASTFKTASKSVFKIGEYDGQPTGFRNADKFLRMHPSDSRMSSWGPLTYTVGSSSLSDFPMAVFQSANSPVTIKFTLGSAPGAATLRIATTLSFAGSRPQATVNGWAGPTPGAPNKIDSRGVTRGAYRGYGEIYEVNIPSGKLVAGSNTITISSLSGSSGTTFLSPNFIFDCVELFTT</sequence>
<dbReference type="FunFam" id="2.70.98.10:FF:000020">
    <property type="entry name" value="Rhamnogalacturonate lyase A"/>
    <property type="match status" value="1"/>
</dbReference>
<name>A0AA40A4T8_9PEZI</name>
<dbReference type="InterPro" id="IPR029413">
    <property type="entry name" value="RG-lyase_II"/>
</dbReference>
<keyword evidence="17" id="KW-1185">Reference proteome</keyword>
<dbReference type="GeneID" id="85331000"/>
<comment type="catalytic activity">
    <reaction evidence="1 11">
        <text>Endotype eliminative cleavage of L-alpha-rhamnopyranosyl-(1-&gt;4)-alpha-D-galactopyranosyluronic acid bonds of rhamnogalacturonan I domains in ramified hairy regions of pectin leaving L-rhamnopyranose at the reducing end and 4-deoxy-4,5-unsaturated D-galactopyranosyluronic acid at the non-reducing end.</text>
        <dbReference type="EC" id="4.2.2.23"/>
    </reaction>
</comment>
<keyword evidence="8 11" id="KW-0119">Carbohydrate metabolism</keyword>
<dbReference type="AlphaFoldDB" id="A0AA40A4T8"/>
<feature type="chain" id="PRO_5041501158" description="Rhamnogalacturonate lyase" evidence="11">
    <location>
        <begin position="25"/>
        <end position="540"/>
    </location>
</feature>
<evidence type="ECO:0000256" key="4">
    <source>
        <dbReference type="ARBA" id="ARBA00022525"/>
    </source>
</evidence>
<dbReference type="GO" id="GO:0102210">
    <property type="term" value="F:rhamnogalacturonan endolyase activity"/>
    <property type="evidence" value="ECO:0007669"/>
    <property type="project" value="UniProtKB-UniRule"/>
</dbReference>
<feature type="domain" description="Rhamnogalacturonan lyase" evidence="15">
    <location>
        <begin position="287"/>
        <end position="360"/>
    </location>
</feature>
<dbReference type="Gene3D" id="2.70.98.10">
    <property type="match status" value="1"/>
</dbReference>
<dbReference type="Gene3D" id="2.60.120.260">
    <property type="entry name" value="Galactose-binding domain-like"/>
    <property type="match status" value="1"/>
</dbReference>
<keyword evidence="10 11" id="KW-0624">Polysaccharide degradation</keyword>
<evidence type="ECO:0000256" key="6">
    <source>
        <dbReference type="ARBA" id="ARBA00023157"/>
    </source>
</evidence>
<dbReference type="PANTHER" id="PTHR36574">
    <property type="entry name" value="RHAMNOGALACTURONATE LYASE-RELATED"/>
    <property type="match status" value="1"/>
</dbReference>
<evidence type="ECO:0000259" key="15">
    <source>
        <dbReference type="Pfam" id="PF14686"/>
    </source>
</evidence>
<dbReference type="InterPro" id="IPR029411">
    <property type="entry name" value="RG-lyase_III"/>
</dbReference>
<dbReference type="PIRSF" id="PIRSF011794">
    <property type="entry name" value="Rhamnogalacturonase_B"/>
    <property type="match status" value="1"/>
</dbReference>
<dbReference type="CDD" id="cd10320">
    <property type="entry name" value="RGL4_N"/>
    <property type="match status" value="1"/>
</dbReference>
<proteinExistence type="inferred from homology"/>
<dbReference type="InterPro" id="IPR014718">
    <property type="entry name" value="GH-type_carb-bd"/>
</dbReference>
<accession>A0AA40A4T8</accession>
<dbReference type="EMBL" id="JAUIRO010000006">
    <property type="protein sequence ID" value="KAK0709200.1"/>
    <property type="molecule type" value="Genomic_DNA"/>
</dbReference>
<dbReference type="GO" id="GO:0030246">
    <property type="term" value="F:carbohydrate binding"/>
    <property type="evidence" value="ECO:0007669"/>
    <property type="project" value="UniProtKB-UniRule"/>
</dbReference>
<dbReference type="InterPro" id="IPR016590">
    <property type="entry name" value="Rhamnogalacturonase_B"/>
</dbReference>
<dbReference type="InterPro" id="IPR015364">
    <property type="entry name" value="RhgB_N"/>
</dbReference>
<feature type="domain" description="Rhamnogalacturonase B N-terminal" evidence="13">
    <location>
        <begin position="26"/>
        <end position="281"/>
    </location>
</feature>